<dbReference type="AlphaFoldDB" id="A0A2H0U6V9"/>
<protein>
    <submittedName>
        <fullName evidence="2">Uncharacterized protein</fullName>
    </submittedName>
</protein>
<keyword evidence="1" id="KW-0812">Transmembrane</keyword>
<dbReference type="Proteomes" id="UP000231379">
    <property type="component" value="Unassembled WGS sequence"/>
</dbReference>
<sequence length="117" mass="12379">MPDRIVPCDGLNCNVCHLAELAQNVLNTGIFIIVFLSALLFAYAGWLYLTNVTLGGAQKAKSIFTNVAIGLIVVLVGWLVVDTIMRVMLGENGGAFGPWNSICAVRTDAAGRVLGGI</sequence>
<proteinExistence type="predicted"/>
<organism evidence="2 3">
    <name type="scientific">Candidatus Kaiserbacteria bacterium CG10_big_fil_rev_8_21_14_0_10_59_10</name>
    <dbReference type="NCBI Taxonomy" id="1974612"/>
    <lineage>
        <taxon>Bacteria</taxon>
        <taxon>Candidatus Kaiseribacteriota</taxon>
    </lineage>
</organism>
<reference evidence="3" key="1">
    <citation type="submission" date="2017-09" db="EMBL/GenBank/DDBJ databases">
        <title>Depth-based differentiation of microbial function through sediment-hosted aquifers and enrichment of novel symbionts in the deep terrestrial subsurface.</title>
        <authorList>
            <person name="Probst A.J."/>
            <person name="Ladd B."/>
            <person name="Jarett J.K."/>
            <person name="Geller-Mcgrath D.E."/>
            <person name="Sieber C.M.K."/>
            <person name="Emerson J.B."/>
            <person name="Anantharaman K."/>
            <person name="Thomas B.C."/>
            <person name="Malmstrom R."/>
            <person name="Stieglmeier M."/>
            <person name="Klingl A."/>
            <person name="Woyke T."/>
            <person name="Ryan C.M."/>
            <person name="Banfield J.F."/>
        </authorList>
    </citation>
    <scope>NUCLEOTIDE SEQUENCE [LARGE SCALE GENOMIC DNA]</scope>
</reference>
<feature type="transmembrane region" description="Helical" evidence="1">
    <location>
        <begin position="30"/>
        <end position="51"/>
    </location>
</feature>
<feature type="transmembrane region" description="Helical" evidence="1">
    <location>
        <begin position="63"/>
        <end position="81"/>
    </location>
</feature>
<accession>A0A2H0U6V9</accession>
<comment type="caution">
    <text evidence="2">The sequence shown here is derived from an EMBL/GenBank/DDBJ whole genome shotgun (WGS) entry which is preliminary data.</text>
</comment>
<evidence type="ECO:0000313" key="3">
    <source>
        <dbReference type="Proteomes" id="UP000231379"/>
    </source>
</evidence>
<keyword evidence="1" id="KW-0472">Membrane</keyword>
<keyword evidence="1" id="KW-1133">Transmembrane helix</keyword>
<evidence type="ECO:0000256" key="1">
    <source>
        <dbReference type="SAM" id="Phobius"/>
    </source>
</evidence>
<gene>
    <name evidence="2" type="ORF">COU20_03295</name>
</gene>
<dbReference type="EMBL" id="PFBM01000021">
    <property type="protein sequence ID" value="PIR82161.1"/>
    <property type="molecule type" value="Genomic_DNA"/>
</dbReference>
<name>A0A2H0U6V9_9BACT</name>
<evidence type="ECO:0000313" key="2">
    <source>
        <dbReference type="EMBL" id="PIR82161.1"/>
    </source>
</evidence>